<sequence length="93" mass="10578">MKGKSRTEIVNRLGIHRNRELLPLKLHSDFDQIKWVSGTAGDDGSNTAFNETFKTHYSNLTDFKSKLNLGLVELDSKSRTQKLKVIGTNKSWD</sequence>
<dbReference type="KEGG" id="qsa:O6P43_019575"/>
<evidence type="ECO:0000313" key="1">
    <source>
        <dbReference type="EMBL" id="KAJ7958932.1"/>
    </source>
</evidence>
<accession>A0AAD7PKY8</accession>
<dbReference type="EMBL" id="JARAOO010000008">
    <property type="protein sequence ID" value="KAJ7958932.1"/>
    <property type="molecule type" value="Genomic_DNA"/>
</dbReference>
<dbReference type="Proteomes" id="UP001163823">
    <property type="component" value="Chromosome 8"/>
</dbReference>
<protein>
    <submittedName>
        <fullName evidence="1">Uncharacterized protein</fullName>
    </submittedName>
</protein>
<gene>
    <name evidence="1" type="ORF">O6P43_019575</name>
</gene>
<proteinExistence type="predicted"/>
<comment type="caution">
    <text evidence="1">The sequence shown here is derived from an EMBL/GenBank/DDBJ whole genome shotgun (WGS) entry which is preliminary data.</text>
</comment>
<organism evidence="1 2">
    <name type="scientific">Quillaja saponaria</name>
    <name type="common">Soap bark tree</name>
    <dbReference type="NCBI Taxonomy" id="32244"/>
    <lineage>
        <taxon>Eukaryota</taxon>
        <taxon>Viridiplantae</taxon>
        <taxon>Streptophyta</taxon>
        <taxon>Embryophyta</taxon>
        <taxon>Tracheophyta</taxon>
        <taxon>Spermatophyta</taxon>
        <taxon>Magnoliopsida</taxon>
        <taxon>eudicotyledons</taxon>
        <taxon>Gunneridae</taxon>
        <taxon>Pentapetalae</taxon>
        <taxon>rosids</taxon>
        <taxon>fabids</taxon>
        <taxon>Fabales</taxon>
        <taxon>Quillajaceae</taxon>
        <taxon>Quillaja</taxon>
    </lineage>
</organism>
<keyword evidence="2" id="KW-1185">Reference proteome</keyword>
<reference evidence="1" key="1">
    <citation type="journal article" date="2023" name="Science">
        <title>Elucidation of the pathway for biosynthesis of saponin adjuvants from the soapbark tree.</title>
        <authorList>
            <person name="Reed J."/>
            <person name="Orme A."/>
            <person name="El-Demerdash A."/>
            <person name="Owen C."/>
            <person name="Martin L.B.B."/>
            <person name="Misra R.C."/>
            <person name="Kikuchi S."/>
            <person name="Rejzek M."/>
            <person name="Martin A.C."/>
            <person name="Harkess A."/>
            <person name="Leebens-Mack J."/>
            <person name="Louveau T."/>
            <person name="Stephenson M.J."/>
            <person name="Osbourn A."/>
        </authorList>
    </citation>
    <scope>NUCLEOTIDE SEQUENCE</scope>
    <source>
        <strain evidence="1">S10</strain>
    </source>
</reference>
<dbReference type="AlphaFoldDB" id="A0AAD7PKY8"/>
<evidence type="ECO:0000313" key="2">
    <source>
        <dbReference type="Proteomes" id="UP001163823"/>
    </source>
</evidence>
<name>A0AAD7PKY8_QUISA</name>